<proteinExistence type="predicted"/>
<gene>
    <name evidence="1" type="ORF">NEISICOT_01723</name>
</gene>
<name>C6M5C4_NEISI</name>
<sequence>MLKHFSHTVASFCRFGRQAKHSSEMKVTLRCLGIYLNSVNFIQKTSDYLQKLKNLSNTSSNLLQIYKFTP</sequence>
<keyword evidence="2" id="KW-1185">Reference proteome</keyword>
<evidence type="ECO:0000313" key="2">
    <source>
        <dbReference type="Proteomes" id="UP000005365"/>
    </source>
</evidence>
<dbReference type="Proteomes" id="UP000005365">
    <property type="component" value="Unassembled WGS sequence"/>
</dbReference>
<dbReference type="AlphaFoldDB" id="C6M5C4"/>
<comment type="caution">
    <text evidence="1">The sequence shown here is derived from an EMBL/GenBank/DDBJ whole genome shotgun (WGS) entry which is preliminary data.</text>
</comment>
<accession>C6M5C4</accession>
<reference evidence="1" key="1">
    <citation type="submission" date="2009-07" db="EMBL/GenBank/DDBJ databases">
        <authorList>
            <person name="Weinstock G."/>
            <person name="Sodergren E."/>
            <person name="Clifton S."/>
            <person name="Fulton L."/>
            <person name="Fulton B."/>
            <person name="Courtney L."/>
            <person name="Fronick C."/>
            <person name="Harrison M."/>
            <person name="Strong C."/>
            <person name="Farmer C."/>
            <person name="Delahaunty K."/>
            <person name="Markovic C."/>
            <person name="Hall O."/>
            <person name="Minx P."/>
            <person name="Tomlinson C."/>
            <person name="Mitreva M."/>
            <person name="Nelson J."/>
            <person name="Hou S."/>
            <person name="Wollam A."/>
            <person name="Pepin K.H."/>
            <person name="Johnson M."/>
            <person name="Bhonagiri V."/>
            <person name="Nash W.E."/>
            <person name="Warren W."/>
            <person name="Chinwalla A."/>
            <person name="Mardis E.R."/>
            <person name="Wilson R.K."/>
        </authorList>
    </citation>
    <scope>NUCLEOTIDE SEQUENCE [LARGE SCALE GENOMIC DNA]</scope>
    <source>
        <strain evidence="1">ATCC 29256</strain>
    </source>
</reference>
<organism evidence="1 2">
    <name type="scientific">Neisseria sicca ATCC 29256</name>
    <dbReference type="NCBI Taxonomy" id="547045"/>
    <lineage>
        <taxon>Bacteria</taxon>
        <taxon>Pseudomonadati</taxon>
        <taxon>Pseudomonadota</taxon>
        <taxon>Betaproteobacteria</taxon>
        <taxon>Neisseriales</taxon>
        <taxon>Neisseriaceae</taxon>
        <taxon>Neisseria</taxon>
    </lineage>
</organism>
<protein>
    <submittedName>
        <fullName evidence="1">Uncharacterized protein</fullName>
    </submittedName>
</protein>
<dbReference type="EMBL" id="ACKO02000009">
    <property type="protein sequence ID" value="EET44505.1"/>
    <property type="molecule type" value="Genomic_DNA"/>
</dbReference>
<evidence type="ECO:0000313" key="1">
    <source>
        <dbReference type="EMBL" id="EET44505.1"/>
    </source>
</evidence>